<dbReference type="InterPro" id="IPR001680">
    <property type="entry name" value="WD40_rpt"/>
</dbReference>
<sequence>MVDAYIQRRDADAPLTAMILVTGSSLLATAAEDSDVIWLYSLETLRPVTSLTAHPAPITALFIVPGPPRLLSGDADAGLLVWDLSTFQLLSQTDHQPSHTPPRHELPPPPPRSRITLRHKTRPGAVSAVTADDVGHYALVARSSSLFVVVLETSAVASSVTNAHADVIAAVHLLAPSRALSVDVSGATRLWSFPDLVPLATLDVLASDLVALTVASSCAVAITDGDSTLVWHNDAQYSNALCTAASLHLSLLHAQPPAHAFEPSPPDTTGAMCSPFIVNESMGDDAESMPPRSPAMYTSSASPGPPDLPASHDKTAD</sequence>
<dbReference type="InterPro" id="IPR019775">
    <property type="entry name" value="WD40_repeat_CS"/>
</dbReference>
<feature type="region of interest" description="Disordered" evidence="4">
    <location>
        <begin position="280"/>
        <end position="317"/>
    </location>
</feature>
<dbReference type="Gene3D" id="2.130.10.10">
    <property type="entry name" value="YVTN repeat-like/Quinoprotein amine dehydrogenase"/>
    <property type="match status" value="1"/>
</dbReference>
<evidence type="ECO:0000313" key="6">
    <source>
        <dbReference type="Proteomes" id="UP000054408"/>
    </source>
</evidence>
<dbReference type="RefSeq" id="XP_013759881.1">
    <property type="nucleotide sequence ID" value="XM_013904427.1"/>
</dbReference>
<evidence type="ECO:0000313" key="5">
    <source>
        <dbReference type="EMBL" id="KNC47104.1"/>
    </source>
</evidence>
<feature type="repeat" description="WD" evidence="3">
    <location>
        <begin position="51"/>
        <end position="92"/>
    </location>
</feature>
<dbReference type="InterPro" id="IPR015943">
    <property type="entry name" value="WD40/YVTN_repeat-like_dom_sf"/>
</dbReference>
<evidence type="ECO:0000256" key="3">
    <source>
        <dbReference type="PROSITE-ProRule" id="PRU00221"/>
    </source>
</evidence>
<reference evidence="5 6" key="1">
    <citation type="submission" date="2010-05" db="EMBL/GenBank/DDBJ databases">
        <title>The Genome Sequence of Thecamonas trahens ATCC 50062.</title>
        <authorList>
            <consortium name="The Broad Institute Genome Sequencing Platform"/>
            <person name="Russ C."/>
            <person name="Cuomo C."/>
            <person name="Shea T."/>
            <person name="Young S.K."/>
            <person name="Zeng Q."/>
            <person name="Koehrsen M."/>
            <person name="Haas B."/>
            <person name="Borodovsky M."/>
            <person name="Guigo R."/>
            <person name="Alvarado L."/>
            <person name="Berlin A."/>
            <person name="Bochicchio J."/>
            <person name="Borenstein D."/>
            <person name="Chapman S."/>
            <person name="Chen Z."/>
            <person name="Freedman E."/>
            <person name="Gellesch M."/>
            <person name="Goldberg J."/>
            <person name="Griggs A."/>
            <person name="Gujja S."/>
            <person name="Heilman E."/>
            <person name="Heiman D."/>
            <person name="Hepburn T."/>
            <person name="Howarth C."/>
            <person name="Jen D."/>
            <person name="Larson L."/>
            <person name="Mehta T."/>
            <person name="Park D."/>
            <person name="Pearson M."/>
            <person name="Roberts A."/>
            <person name="Saif S."/>
            <person name="Shenoy N."/>
            <person name="Sisk P."/>
            <person name="Stolte C."/>
            <person name="Sykes S."/>
            <person name="Thomson T."/>
            <person name="Walk T."/>
            <person name="White J."/>
            <person name="Yandava C."/>
            <person name="Burger G."/>
            <person name="Gray M.W."/>
            <person name="Holland P.W.H."/>
            <person name="King N."/>
            <person name="Lang F.B.F."/>
            <person name="Roger A.J."/>
            <person name="Ruiz-Trillo I."/>
            <person name="Lander E."/>
            <person name="Nusbaum C."/>
        </authorList>
    </citation>
    <scope>NUCLEOTIDE SEQUENCE [LARGE SCALE GENOMIC DNA]</scope>
    <source>
        <strain evidence="5 6">ATCC 50062</strain>
    </source>
</reference>
<dbReference type="SMART" id="SM00320">
    <property type="entry name" value="WD40"/>
    <property type="match status" value="1"/>
</dbReference>
<dbReference type="OrthoDB" id="7668193at2759"/>
<dbReference type="PROSITE" id="PS50082">
    <property type="entry name" value="WD_REPEATS_2"/>
    <property type="match status" value="1"/>
</dbReference>
<dbReference type="EMBL" id="GL349445">
    <property type="protein sequence ID" value="KNC47104.1"/>
    <property type="molecule type" value="Genomic_DNA"/>
</dbReference>
<organism evidence="5 6">
    <name type="scientific">Thecamonas trahens ATCC 50062</name>
    <dbReference type="NCBI Taxonomy" id="461836"/>
    <lineage>
        <taxon>Eukaryota</taxon>
        <taxon>Apusozoa</taxon>
        <taxon>Apusomonadida</taxon>
        <taxon>Apusomonadidae</taxon>
        <taxon>Thecamonas</taxon>
    </lineage>
</organism>
<evidence type="ECO:0000256" key="2">
    <source>
        <dbReference type="ARBA" id="ARBA00022737"/>
    </source>
</evidence>
<dbReference type="InterPro" id="IPR036322">
    <property type="entry name" value="WD40_repeat_dom_sf"/>
</dbReference>
<keyword evidence="6" id="KW-1185">Reference proteome</keyword>
<evidence type="ECO:0000256" key="4">
    <source>
        <dbReference type="SAM" id="MobiDB-lite"/>
    </source>
</evidence>
<keyword evidence="1 3" id="KW-0853">WD repeat</keyword>
<dbReference type="PROSITE" id="PS00678">
    <property type="entry name" value="WD_REPEATS_1"/>
    <property type="match status" value="1"/>
</dbReference>
<dbReference type="SUPFAM" id="SSF50978">
    <property type="entry name" value="WD40 repeat-like"/>
    <property type="match status" value="1"/>
</dbReference>
<accession>A0A0L0D471</accession>
<dbReference type="GeneID" id="25563125"/>
<feature type="region of interest" description="Disordered" evidence="4">
    <location>
        <begin position="93"/>
        <end position="112"/>
    </location>
</feature>
<dbReference type="PROSITE" id="PS50294">
    <property type="entry name" value="WD_REPEATS_REGION"/>
    <property type="match status" value="1"/>
</dbReference>
<name>A0A0L0D471_THETB</name>
<proteinExistence type="predicted"/>
<dbReference type="Proteomes" id="UP000054408">
    <property type="component" value="Unassembled WGS sequence"/>
</dbReference>
<gene>
    <name evidence="5" type="ORF">AMSG_03533</name>
</gene>
<protein>
    <submittedName>
        <fullName evidence="5">Uncharacterized protein</fullName>
    </submittedName>
</protein>
<evidence type="ECO:0000256" key="1">
    <source>
        <dbReference type="ARBA" id="ARBA00022574"/>
    </source>
</evidence>
<dbReference type="AlphaFoldDB" id="A0A0L0D471"/>
<keyword evidence="2" id="KW-0677">Repeat</keyword>